<dbReference type="PANTHER" id="PTHR12103">
    <property type="entry name" value="5'-NUCLEOTIDASE DOMAIN-CONTAINING"/>
    <property type="match status" value="1"/>
</dbReference>
<dbReference type="SUPFAM" id="SSF56784">
    <property type="entry name" value="HAD-like"/>
    <property type="match status" value="1"/>
</dbReference>
<evidence type="ECO:0000256" key="2">
    <source>
        <dbReference type="ARBA" id="ARBA00022723"/>
    </source>
</evidence>
<evidence type="ECO:0000256" key="3">
    <source>
        <dbReference type="ARBA" id="ARBA00022801"/>
    </source>
</evidence>
<feature type="compositionally biased region" description="Low complexity" evidence="5">
    <location>
        <begin position="451"/>
        <end position="463"/>
    </location>
</feature>
<feature type="transmembrane region" description="Helical" evidence="6">
    <location>
        <begin position="1060"/>
        <end position="1080"/>
    </location>
</feature>
<evidence type="ECO:0000256" key="1">
    <source>
        <dbReference type="ARBA" id="ARBA00009589"/>
    </source>
</evidence>
<dbReference type="InterPro" id="IPR023214">
    <property type="entry name" value="HAD_sf"/>
</dbReference>
<dbReference type="Gene3D" id="3.40.50.1000">
    <property type="entry name" value="HAD superfamily/HAD-like"/>
    <property type="match status" value="2"/>
</dbReference>
<sequence>RGRCSRVAGSASSGATTRSSSAAGGTAASLLTGGRRPSLILGDDALSIEIVDVSLSSANHGIVVFVLFEQVGPGAGAISGAAPSAGWSADLAAAAPAGSPPCRRSAAAAAAAALDRPTRTTTSSSSSSSLSTPFGVSSGTSSLTLRDRRPDRSPLLAALLLLRPSRRPRCDCLLSVSSLDDDVDEDAVSALGLTLLDLIGASSYSSSSRSRSSSSPSESLSPSILKSSPISKSSSSSIVVEANVSVVDCISASSSLGRVPTRPAKPLDLISCAALSTSTCTSLVTMPIVGVVADSFFPCFAVLVCDCRLPRPLLADSRCCCYLFARTEAQWSPRLRANYLANRFHLSSLSGSRLSFVSAAAAAPAAADILPLPTDNASAVASCPIRWADCELCADFDTCASGTAKAHRRLDCCRRSPPFRLLSRLASWRRQLSSDFVPKARPAAPAGLRIPRSSPSASSAGESLPPPPARTIEVQMSLYELMQEKYSAAKQYAQFRSKRPRTDYRNWTTLIFTNTEMSLQDIDVYGFDYDFTLANYNDNVAAFMFESAKRHLVQRYNYPRNIMHFLYNPSFAARGMHFDIKRGLFLKTDAVHNIQPGTVYRGLRPLSSDQVAKIYKGTRIPDSYLKEFGDSEYMVQLYDSFAAPEMNLLAYLIEYLEMRNIQFDPMQLHADVRASMEQLHRSGKLHDEIVRDPERYLRRDSRLEPLLSRLQRNGKKVFLVSNSNYNFMPFRHLCTIGGQPSWHSVESLEPHSVYSEGNVTALHQLTQWKGERTLFCGDHVSSDLLDASLQHGWRTGAVIPELAQELRSMSSDRYRENVYWLDQLERLISEMQERRNLLEDISGMTNIYFGSIFRTHNHVSFFCRRLARYADVYMSSITNLLNYKLTHTFYPPRVKLPHEQSRSASSSAETLNSFFCFLMLAGFVSLSSFRSPTAVTALTASLRPPTALPDLRPVSSAEDSDRLRDRDRDLDWDLEPEARLSGFRRRRLTRLLDRRCRLGRRRFFFRRRSTVVLGAAAGLRGRCRARSMLLLGAAACGLLCGLLAPALLLALALLTLGFPLLALFVAAPIPRLGLFPAGLLPAPQLRLGEHSVGQQRLAAAAKLKPTALRLGRQVARPAVAIQLKWRLPREHANVFTVDLAEVADTQSDRRRAARRQFAVQAAALQTAGRGSPSRSACREGNQRFVETGAAADQVGVHQLAAAVIGVGEQPQQMAAILGKAHPKLGAVSNVNALVEQLAIRQTAKRSRAGVEFVQLGAQPLSGPVLPGQADLRLAGPDVRRLRLRPGVHSLQPGRGGLVRAGQAADQAHRRQRVLRAVGADLRLQQVVAHRLELAFLVRAAPGADRQAEPAGAGRHHMDEVEAVLMPHKRLVVSQRLRVQLAAQLAAVLQLVLLSPQLDRLLAVLQPDLRIRVAHRFHADLLRSGAEAPLVRLVLRHWLDEVAGPMAVQHVVHQVHHLAGRRRAARRRTTIAVALRIDVCTPPSSWILFHSPLFSPDTWQQPQCASTNRHSPSISTANQRPRSRFAFLESDVALSMVTMGDSDRDGRTHAMIRWKSAEKSFSCRQRARMSSGESFFLPSASRPALAGSACPTHSKAARTFSRSVWHLQVSISVRVNDSQHLSGQRADMRQILRPVQVRPATVARIGQRPRARLERRFRRLAAAGHLHATELVKGEADAGVA</sequence>
<dbReference type="Pfam" id="PF05761">
    <property type="entry name" value="5_nucleotid"/>
    <property type="match status" value="2"/>
</dbReference>
<evidence type="ECO:0000313" key="8">
    <source>
        <dbReference type="WBParaSite" id="maker-uti_cns_0010601-snap-gene-0.2-mRNA-1"/>
    </source>
</evidence>
<dbReference type="InterPro" id="IPR008380">
    <property type="entry name" value="HAD-SF_hydro_IG_5-nucl"/>
</dbReference>
<dbReference type="PANTHER" id="PTHR12103:SF12">
    <property type="entry name" value="FI20020P1"/>
    <property type="match status" value="1"/>
</dbReference>
<evidence type="ECO:0000256" key="4">
    <source>
        <dbReference type="ARBA" id="ARBA00022842"/>
    </source>
</evidence>
<keyword evidence="6" id="KW-1133">Transmembrane helix</keyword>
<organism evidence="7 8">
    <name type="scientific">Macrostomum lignano</name>
    <dbReference type="NCBI Taxonomy" id="282301"/>
    <lineage>
        <taxon>Eukaryota</taxon>
        <taxon>Metazoa</taxon>
        <taxon>Spiralia</taxon>
        <taxon>Lophotrochozoa</taxon>
        <taxon>Platyhelminthes</taxon>
        <taxon>Rhabditophora</taxon>
        <taxon>Macrostomorpha</taxon>
        <taxon>Macrostomida</taxon>
        <taxon>Macrostomidae</taxon>
        <taxon>Macrostomum</taxon>
    </lineage>
</organism>
<feature type="region of interest" description="Disordered" evidence="5">
    <location>
        <begin position="204"/>
        <end position="231"/>
    </location>
</feature>
<dbReference type="WBParaSite" id="maker-uti_cns_0010601-snap-gene-0.2-mRNA-1">
    <property type="protein sequence ID" value="maker-uti_cns_0010601-snap-gene-0.2-mRNA-1"/>
    <property type="gene ID" value="maker-uti_cns_0010601-snap-gene-0.2"/>
</dbReference>
<keyword evidence="6" id="KW-0812">Transmembrane</keyword>
<evidence type="ECO:0000256" key="5">
    <source>
        <dbReference type="SAM" id="MobiDB-lite"/>
    </source>
</evidence>
<accession>A0A1I8I8B8</accession>
<feature type="region of interest" description="Disordered" evidence="5">
    <location>
        <begin position="1"/>
        <end position="28"/>
    </location>
</feature>
<feature type="compositionally biased region" description="Low complexity" evidence="5">
    <location>
        <begin position="8"/>
        <end position="28"/>
    </location>
</feature>
<dbReference type="GO" id="GO:0046872">
    <property type="term" value="F:metal ion binding"/>
    <property type="evidence" value="ECO:0007669"/>
    <property type="project" value="UniProtKB-KW"/>
</dbReference>
<keyword evidence="2" id="KW-0479">Metal-binding</keyword>
<proteinExistence type="inferred from homology"/>
<feature type="transmembrane region" description="Helical" evidence="6">
    <location>
        <begin position="1029"/>
        <end position="1054"/>
    </location>
</feature>
<feature type="region of interest" description="Disordered" evidence="5">
    <location>
        <begin position="111"/>
        <end position="148"/>
    </location>
</feature>
<protein>
    <submittedName>
        <fullName evidence="8">5'-nucleotidase</fullName>
    </submittedName>
</protein>
<dbReference type="Proteomes" id="UP000095280">
    <property type="component" value="Unplaced"/>
</dbReference>
<evidence type="ECO:0000313" key="7">
    <source>
        <dbReference type="Proteomes" id="UP000095280"/>
    </source>
</evidence>
<dbReference type="InterPro" id="IPR036412">
    <property type="entry name" value="HAD-like_sf"/>
</dbReference>
<comment type="similarity">
    <text evidence="1">Belongs to the 5'(3')-deoxyribonucleotidase family.</text>
</comment>
<feature type="region of interest" description="Disordered" evidence="5">
    <location>
        <begin position="445"/>
        <end position="468"/>
    </location>
</feature>
<feature type="compositionally biased region" description="Low complexity" evidence="5">
    <location>
        <begin position="111"/>
        <end position="144"/>
    </location>
</feature>
<name>A0A1I8I8B8_9PLAT</name>
<keyword evidence="4" id="KW-0460">Magnesium</keyword>
<keyword evidence="6" id="KW-0472">Membrane</keyword>
<reference evidence="8" key="1">
    <citation type="submission" date="2016-11" db="UniProtKB">
        <authorList>
            <consortium name="WormBaseParasite"/>
        </authorList>
    </citation>
    <scope>IDENTIFICATION</scope>
</reference>
<dbReference type="GO" id="GO:0008253">
    <property type="term" value="F:5'-nucleotidase activity"/>
    <property type="evidence" value="ECO:0007669"/>
    <property type="project" value="TreeGrafter"/>
</dbReference>
<keyword evidence="3" id="KW-0378">Hydrolase</keyword>
<evidence type="ECO:0000256" key="6">
    <source>
        <dbReference type="SAM" id="Phobius"/>
    </source>
</evidence>
<keyword evidence="7" id="KW-1185">Reference proteome</keyword>